<organism evidence="1 2">
    <name type="scientific">Anaeramoeba flamelloides</name>
    <dbReference type="NCBI Taxonomy" id="1746091"/>
    <lineage>
        <taxon>Eukaryota</taxon>
        <taxon>Metamonada</taxon>
        <taxon>Anaeramoebidae</taxon>
        <taxon>Anaeramoeba</taxon>
    </lineage>
</organism>
<dbReference type="Proteomes" id="UP001146793">
    <property type="component" value="Unassembled WGS sequence"/>
</dbReference>
<accession>A0AAV8AFN9</accession>
<name>A0AAV8AFN9_9EUKA</name>
<reference evidence="1" key="1">
    <citation type="submission" date="2022-08" db="EMBL/GenBank/DDBJ databases">
        <title>Novel sulphate-reducing endosymbionts in the free-living metamonad Anaeramoeba.</title>
        <authorList>
            <person name="Jerlstrom-Hultqvist J."/>
            <person name="Cepicka I."/>
            <person name="Gallot-Lavallee L."/>
            <person name="Salas-Leiva D."/>
            <person name="Curtis B.A."/>
            <person name="Zahonova K."/>
            <person name="Pipaliya S."/>
            <person name="Dacks J."/>
            <person name="Roger A.J."/>
        </authorList>
    </citation>
    <scope>NUCLEOTIDE SEQUENCE</scope>
    <source>
        <strain evidence="1">Busselton2</strain>
    </source>
</reference>
<evidence type="ECO:0000313" key="2">
    <source>
        <dbReference type="Proteomes" id="UP001146793"/>
    </source>
</evidence>
<gene>
    <name evidence="1" type="ORF">M0812_04218</name>
</gene>
<proteinExistence type="predicted"/>
<sequence>MSLTFTTENHPTFKITGFEMRTYWDHKIDLTSNYIQQGEPNDVVLLIGNTTTKEKQQEKEETKKLLSPKEVIYSIYFQSTEKQYQVKEGLEIEYNQVLIQIENEKPIYRSKNVKGTLKIVKKPRSFWSKLCDVVQLCKQSPTQYEIECDLIASEPEKDFRGYYFDGYEKKKKNPPISIVGKVPFKNID</sequence>
<protein>
    <submittedName>
        <fullName evidence="1">Uncharacterized protein</fullName>
    </submittedName>
</protein>
<dbReference type="AlphaFoldDB" id="A0AAV8AFN9"/>
<dbReference type="EMBL" id="JANTQA010000008">
    <property type="protein sequence ID" value="KAJ3452449.1"/>
    <property type="molecule type" value="Genomic_DNA"/>
</dbReference>
<evidence type="ECO:0000313" key="1">
    <source>
        <dbReference type="EMBL" id="KAJ3452449.1"/>
    </source>
</evidence>
<comment type="caution">
    <text evidence="1">The sequence shown here is derived from an EMBL/GenBank/DDBJ whole genome shotgun (WGS) entry which is preliminary data.</text>
</comment>